<dbReference type="EMBL" id="ML977003">
    <property type="protein sequence ID" value="KAF1953533.1"/>
    <property type="molecule type" value="Genomic_DNA"/>
</dbReference>
<name>A0A6A5TKZ6_9PLEO</name>
<keyword evidence="7" id="KW-1133">Transmembrane helix</keyword>
<dbReference type="GO" id="GO:0004497">
    <property type="term" value="F:monooxygenase activity"/>
    <property type="evidence" value="ECO:0007669"/>
    <property type="project" value="UniProtKB-KW"/>
</dbReference>
<evidence type="ECO:0000256" key="10">
    <source>
        <dbReference type="ARBA" id="ARBA00023033"/>
    </source>
</evidence>
<keyword evidence="10" id="KW-0503">Monooxygenase</keyword>
<evidence type="ECO:0000256" key="3">
    <source>
        <dbReference type="ARBA" id="ARBA00010617"/>
    </source>
</evidence>
<comment type="subcellular location">
    <subcellularLocation>
        <location evidence="2">Membrane</location>
    </subcellularLocation>
</comment>
<dbReference type="AlphaFoldDB" id="A0A6A5TKZ6"/>
<keyword evidence="13" id="KW-1185">Reference proteome</keyword>
<evidence type="ECO:0000256" key="4">
    <source>
        <dbReference type="ARBA" id="ARBA00022617"/>
    </source>
</evidence>
<dbReference type="InterPro" id="IPR050121">
    <property type="entry name" value="Cytochrome_P450_monoxygenase"/>
</dbReference>
<evidence type="ECO:0000256" key="7">
    <source>
        <dbReference type="ARBA" id="ARBA00022989"/>
    </source>
</evidence>
<keyword evidence="6" id="KW-0479">Metal-binding</keyword>
<evidence type="ECO:0000256" key="1">
    <source>
        <dbReference type="ARBA" id="ARBA00001971"/>
    </source>
</evidence>
<dbReference type="GO" id="GO:0016020">
    <property type="term" value="C:membrane"/>
    <property type="evidence" value="ECO:0007669"/>
    <property type="project" value="UniProtKB-SubCell"/>
</dbReference>
<accession>A0A6A5TKZ6</accession>
<keyword evidence="8" id="KW-0560">Oxidoreductase</keyword>
<evidence type="ECO:0000256" key="5">
    <source>
        <dbReference type="ARBA" id="ARBA00022692"/>
    </source>
</evidence>
<protein>
    <submittedName>
        <fullName evidence="12">Cytochrome P450</fullName>
    </submittedName>
</protein>
<dbReference type="GO" id="GO:0005506">
    <property type="term" value="F:iron ion binding"/>
    <property type="evidence" value="ECO:0007669"/>
    <property type="project" value="InterPro"/>
</dbReference>
<evidence type="ECO:0000256" key="11">
    <source>
        <dbReference type="ARBA" id="ARBA00023136"/>
    </source>
</evidence>
<dbReference type="PANTHER" id="PTHR24305:SF112">
    <property type="entry name" value="L-ORNITHINE-N5-MONOOXYGENASE (EUROFUNG)"/>
    <property type="match status" value="1"/>
</dbReference>
<comment type="similarity">
    <text evidence="3">Belongs to the cytochrome P450 family.</text>
</comment>
<evidence type="ECO:0000313" key="13">
    <source>
        <dbReference type="Proteomes" id="UP000800035"/>
    </source>
</evidence>
<reference evidence="12" key="1">
    <citation type="journal article" date="2020" name="Stud. Mycol.">
        <title>101 Dothideomycetes genomes: a test case for predicting lifestyles and emergence of pathogens.</title>
        <authorList>
            <person name="Haridas S."/>
            <person name="Albert R."/>
            <person name="Binder M."/>
            <person name="Bloem J."/>
            <person name="Labutti K."/>
            <person name="Salamov A."/>
            <person name="Andreopoulos B."/>
            <person name="Baker S."/>
            <person name="Barry K."/>
            <person name="Bills G."/>
            <person name="Bluhm B."/>
            <person name="Cannon C."/>
            <person name="Castanera R."/>
            <person name="Culley D."/>
            <person name="Daum C."/>
            <person name="Ezra D."/>
            <person name="Gonzalez J."/>
            <person name="Henrissat B."/>
            <person name="Kuo A."/>
            <person name="Liang C."/>
            <person name="Lipzen A."/>
            <person name="Lutzoni F."/>
            <person name="Magnuson J."/>
            <person name="Mondo S."/>
            <person name="Nolan M."/>
            <person name="Ohm R."/>
            <person name="Pangilinan J."/>
            <person name="Park H.-J."/>
            <person name="Ramirez L."/>
            <person name="Alfaro M."/>
            <person name="Sun H."/>
            <person name="Tritt A."/>
            <person name="Yoshinaga Y."/>
            <person name="Zwiers L.-H."/>
            <person name="Turgeon B."/>
            <person name="Goodwin S."/>
            <person name="Spatafora J."/>
            <person name="Crous P."/>
            <person name="Grigoriev I."/>
        </authorList>
    </citation>
    <scope>NUCLEOTIDE SEQUENCE</scope>
    <source>
        <strain evidence="12">CBS 675.92</strain>
    </source>
</reference>
<keyword evidence="11" id="KW-0472">Membrane</keyword>
<organism evidence="12 13">
    <name type="scientific">Byssothecium circinans</name>
    <dbReference type="NCBI Taxonomy" id="147558"/>
    <lineage>
        <taxon>Eukaryota</taxon>
        <taxon>Fungi</taxon>
        <taxon>Dikarya</taxon>
        <taxon>Ascomycota</taxon>
        <taxon>Pezizomycotina</taxon>
        <taxon>Dothideomycetes</taxon>
        <taxon>Pleosporomycetidae</taxon>
        <taxon>Pleosporales</taxon>
        <taxon>Massarineae</taxon>
        <taxon>Massarinaceae</taxon>
        <taxon>Byssothecium</taxon>
    </lineage>
</organism>
<keyword evidence="4" id="KW-0349">Heme</keyword>
<dbReference type="PANTHER" id="PTHR24305">
    <property type="entry name" value="CYTOCHROME P450"/>
    <property type="match status" value="1"/>
</dbReference>
<evidence type="ECO:0000313" key="12">
    <source>
        <dbReference type="EMBL" id="KAF1953533.1"/>
    </source>
</evidence>
<gene>
    <name evidence="12" type="ORF">CC80DRAFT_551181</name>
</gene>
<dbReference type="Proteomes" id="UP000800035">
    <property type="component" value="Unassembled WGS sequence"/>
</dbReference>
<comment type="cofactor">
    <cofactor evidence="1">
        <name>heme</name>
        <dbReference type="ChEBI" id="CHEBI:30413"/>
    </cofactor>
</comment>
<dbReference type="GO" id="GO:0016705">
    <property type="term" value="F:oxidoreductase activity, acting on paired donors, with incorporation or reduction of molecular oxygen"/>
    <property type="evidence" value="ECO:0007669"/>
    <property type="project" value="InterPro"/>
</dbReference>
<dbReference type="SUPFAM" id="SSF48264">
    <property type="entry name" value="Cytochrome P450"/>
    <property type="match status" value="1"/>
</dbReference>
<evidence type="ECO:0000256" key="2">
    <source>
        <dbReference type="ARBA" id="ARBA00004370"/>
    </source>
</evidence>
<evidence type="ECO:0000256" key="8">
    <source>
        <dbReference type="ARBA" id="ARBA00023002"/>
    </source>
</evidence>
<dbReference type="Pfam" id="PF00067">
    <property type="entry name" value="p450"/>
    <property type="match status" value="2"/>
</dbReference>
<dbReference type="Gene3D" id="1.10.630.10">
    <property type="entry name" value="Cytochrome P450"/>
    <property type="match status" value="2"/>
</dbReference>
<keyword evidence="9" id="KW-0408">Iron</keyword>
<proteinExistence type="inferred from homology"/>
<dbReference type="InterPro" id="IPR036396">
    <property type="entry name" value="Cyt_P450_sf"/>
</dbReference>
<sequence length="298" mass="33641">MQRIYEQYGELTRTGPNEITICRPDALELLDGPKNNNTRDVWYDILHPRRALVFSRQPDEIRALRQSWSKAVSSKCTLTGLKEYSPRIVKLSDDLVNCITSYNGEPVKMNDVMSWFSFDAMGEMTFGEDFGMMRDKKIKKQLAHQREALALLEPFNDATWLAHAGFSLFPFLPVAKNCASYRRNVLMGNSISAMVAGSDTTRAALIGIWYYMCHHPEHMEKIYNEVHGINVDDVSRLVLLPHLDAVLKEALRLAPPATTGGSRIVGPARLQVNDQFIPGGTKISAPKYVIHRRKCSVS</sequence>
<dbReference type="GO" id="GO:0020037">
    <property type="term" value="F:heme binding"/>
    <property type="evidence" value="ECO:0007669"/>
    <property type="project" value="InterPro"/>
</dbReference>
<dbReference type="InterPro" id="IPR001128">
    <property type="entry name" value="Cyt_P450"/>
</dbReference>
<keyword evidence="5" id="KW-0812">Transmembrane</keyword>
<dbReference type="OrthoDB" id="6692864at2759"/>
<evidence type="ECO:0000256" key="6">
    <source>
        <dbReference type="ARBA" id="ARBA00022723"/>
    </source>
</evidence>
<evidence type="ECO:0000256" key="9">
    <source>
        <dbReference type="ARBA" id="ARBA00023004"/>
    </source>
</evidence>